<dbReference type="Proteomes" id="UP000800035">
    <property type="component" value="Unassembled WGS sequence"/>
</dbReference>
<protein>
    <submittedName>
        <fullName evidence="2">Uncharacterized protein</fullName>
    </submittedName>
</protein>
<gene>
    <name evidence="2" type="ORF">CC80DRAFT_535765</name>
</gene>
<sequence>MSSSQANTELQSLKTSIASRNLLAHLTALPPLSSQTLNPQTRFPTEHPYKLLLGTLHNKPIWIALGTTHGKDHGPSILILGGESDSELQRAKLEDLGERDVVQPFRRLWERTSVCGCGEKAWRDKRRGWLKSLAYWYFLAGVVERGGGEGFVVPGVIRRYFVGALGALGEGGYGDTGVGGNRESRKTVPEGIRRASEVEGGDEGCNRGVDIRARKRDRLDDPWVTFPLAKLPYLRQRFSETQLINPPHLESPPHLANPPHGVSSAFSPPDERVRARQSYTLPPVSPQASVPKTITGRPGSDVTLRDMLEVNTRLDPVFIPFDDEPECKPQRKRSTVRLPPPKPLTERRPSPNKQPVPMRQQQPIPRSNAASSPTPFSTLRLRALFEAEQALSKELGAMKFRWRRRK</sequence>
<dbReference type="EMBL" id="ML976993">
    <property type="protein sequence ID" value="KAF1955685.1"/>
    <property type="molecule type" value="Genomic_DNA"/>
</dbReference>
<keyword evidence="3" id="KW-1185">Reference proteome</keyword>
<proteinExistence type="predicted"/>
<reference evidence="2" key="1">
    <citation type="journal article" date="2020" name="Stud. Mycol.">
        <title>101 Dothideomycetes genomes: a test case for predicting lifestyles and emergence of pathogens.</title>
        <authorList>
            <person name="Haridas S."/>
            <person name="Albert R."/>
            <person name="Binder M."/>
            <person name="Bloem J."/>
            <person name="Labutti K."/>
            <person name="Salamov A."/>
            <person name="Andreopoulos B."/>
            <person name="Baker S."/>
            <person name="Barry K."/>
            <person name="Bills G."/>
            <person name="Bluhm B."/>
            <person name="Cannon C."/>
            <person name="Castanera R."/>
            <person name="Culley D."/>
            <person name="Daum C."/>
            <person name="Ezra D."/>
            <person name="Gonzalez J."/>
            <person name="Henrissat B."/>
            <person name="Kuo A."/>
            <person name="Liang C."/>
            <person name="Lipzen A."/>
            <person name="Lutzoni F."/>
            <person name="Magnuson J."/>
            <person name="Mondo S."/>
            <person name="Nolan M."/>
            <person name="Ohm R."/>
            <person name="Pangilinan J."/>
            <person name="Park H.-J."/>
            <person name="Ramirez L."/>
            <person name="Alfaro M."/>
            <person name="Sun H."/>
            <person name="Tritt A."/>
            <person name="Yoshinaga Y."/>
            <person name="Zwiers L.-H."/>
            <person name="Turgeon B."/>
            <person name="Goodwin S."/>
            <person name="Spatafora J."/>
            <person name="Crous P."/>
            <person name="Grigoriev I."/>
        </authorList>
    </citation>
    <scope>NUCLEOTIDE SEQUENCE</scope>
    <source>
        <strain evidence="2">CBS 675.92</strain>
    </source>
</reference>
<evidence type="ECO:0000313" key="2">
    <source>
        <dbReference type="EMBL" id="KAF1955685.1"/>
    </source>
</evidence>
<evidence type="ECO:0000313" key="3">
    <source>
        <dbReference type="Proteomes" id="UP000800035"/>
    </source>
</evidence>
<evidence type="ECO:0000256" key="1">
    <source>
        <dbReference type="SAM" id="MobiDB-lite"/>
    </source>
</evidence>
<feature type="compositionally biased region" description="Polar residues" evidence="1">
    <location>
        <begin position="359"/>
        <end position="375"/>
    </location>
</feature>
<feature type="region of interest" description="Disordered" evidence="1">
    <location>
        <begin position="244"/>
        <end position="302"/>
    </location>
</feature>
<feature type="region of interest" description="Disordered" evidence="1">
    <location>
        <begin position="319"/>
        <end position="375"/>
    </location>
</feature>
<dbReference type="OrthoDB" id="3800734at2759"/>
<dbReference type="AlphaFoldDB" id="A0A6A5TSP9"/>
<name>A0A6A5TSP9_9PLEO</name>
<organism evidence="2 3">
    <name type="scientific">Byssothecium circinans</name>
    <dbReference type="NCBI Taxonomy" id="147558"/>
    <lineage>
        <taxon>Eukaryota</taxon>
        <taxon>Fungi</taxon>
        <taxon>Dikarya</taxon>
        <taxon>Ascomycota</taxon>
        <taxon>Pezizomycotina</taxon>
        <taxon>Dothideomycetes</taxon>
        <taxon>Pleosporomycetidae</taxon>
        <taxon>Pleosporales</taxon>
        <taxon>Massarineae</taxon>
        <taxon>Massarinaceae</taxon>
        <taxon>Byssothecium</taxon>
    </lineage>
</organism>
<accession>A0A6A5TSP9</accession>